<comment type="function">
    <text evidence="4">Formation of pseudouridine at positions 38, 39 and 40 in the anticodon stem and loop of transfer RNAs.</text>
</comment>
<organism evidence="9 10">
    <name type="scientific">Halohasta litorea</name>
    <dbReference type="NCBI Taxonomy" id="869891"/>
    <lineage>
        <taxon>Archaea</taxon>
        <taxon>Methanobacteriati</taxon>
        <taxon>Methanobacteriota</taxon>
        <taxon>Stenosarchaea group</taxon>
        <taxon>Halobacteria</taxon>
        <taxon>Halobacteriales</taxon>
        <taxon>Haloferacaceae</taxon>
        <taxon>Halohasta</taxon>
    </lineage>
</organism>
<reference evidence="9 10" key="1">
    <citation type="journal article" date="2019" name="Int. J. Syst. Evol. Microbiol.">
        <title>The Global Catalogue of Microorganisms (GCM) 10K type strain sequencing project: providing services to taxonomists for standard genome sequencing and annotation.</title>
        <authorList>
            <consortium name="The Broad Institute Genomics Platform"/>
            <consortium name="The Broad Institute Genome Sequencing Center for Infectious Disease"/>
            <person name="Wu L."/>
            <person name="Ma J."/>
        </authorList>
    </citation>
    <scope>NUCLEOTIDE SEQUENCE [LARGE SCALE GENOMIC DNA]</scope>
    <source>
        <strain evidence="9 10">CGMCC 1.10593</strain>
    </source>
</reference>
<dbReference type="SUPFAM" id="SSF55120">
    <property type="entry name" value="Pseudouridine synthase"/>
    <property type="match status" value="1"/>
</dbReference>
<sequence length="278" mass="30522">MRAFRLAYDGRPFYGFQRQPDVPTVEGTLFAALRSLSVLPSDAHRPEGYAAAGRTDAGVSAVAQTVAFECPDWLTPRALNSELPGTIRAWASADVAPEFHATHHAVRRVYTYYLYAPQKESRSLDGRPPVDDERTTAALDVLCGYNDFHNLTSDDHGTRRGLSGRVDRDGEWLVVEVAAGGFARELVRRLASVVRIVGSGERSADWVDDLLGPEPVDPRPPPAPPEPLVLSDVRYRSVDFKRDPEAVDSGAVAFGERAIEALARGRVSRTVVDRLTEK</sequence>
<comment type="catalytic activity">
    <reaction evidence="4 7">
        <text>uridine(38/39/40) in tRNA = pseudouridine(38/39/40) in tRNA</text>
        <dbReference type="Rhea" id="RHEA:22376"/>
        <dbReference type="Rhea" id="RHEA-COMP:10085"/>
        <dbReference type="Rhea" id="RHEA-COMP:10087"/>
        <dbReference type="ChEBI" id="CHEBI:65314"/>
        <dbReference type="ChEBI" id="CHEBI:65315"/>
        <dbReference type="EC" id="5.4.99.12"/>
    </reaction>
</comment>
<comment type="caution">
    <text evidence="4">Lacks conserved residue(s) required for the propagation of feature annotation.</text>
</comment>
<evidence type="ECO:0000256" key="4">
    <source>
        <dbReference type="HAMAP-Rule" id="MF_00171"/>
    </source>
</evidence>
<evidence type="ECO:0000256" key="6">
    <source>
        <dbReference type="PIRSR" id="PIRSR001430-2"/>
    </source>
</evidence>
<dbReference type="InterPro" id="IPR020094">
    <property type="entry name" value="TruA/RsuA/RluB/E/F_N"/>
</dbReference>
<dbReference type="Pfam" id="PF01416">
    <property type="entry name" value="PseudoU_synth_1"/>
    <property type="match status" value="1"/>
</dbReference>
<evidence type="ECO:0000259" key="8">
    <source>
        <dbReference type="Pfam" id="PF01416"/>
    </source>
</evidence>
<keyword evidence="2 4" id="KW-0819">tRNA processing</keyword>
<evidence type="ECO:0000256" key="3">
    <source>
        <dbReference type="ARBA" id="ARBA00023235"/>
    </source>
</evidence>
<accession>A0ABD6D5Y5</accession>
<feature type="binding site" evidence="4 6">
    <location>
        <position position="110"/>
    </location>
    <ligand>
        <name>substrate</name>
    </ligand>
</feature>
<evidence type="ECO:0000313" key="9">
    <source>
        <dbReference type="EMBL" id="MFD1641383.1"/>
    </source>
</evidence>
<dbReference type="Gene3D" id="3.30.70.660">
    <property type="entry name" value="Pseudouridine synthase I, catalytic domain, C-terminal subdomain"/>
    <property type="match status" value="1"/>
</dbReference>
<evidence type="ECO:0000256" key="2">
    <source>
        <dbReference type="ARBA" id="ARBA00022694"/>
    </source>
</evidence>
<dbReference type="PANTHER" id="PTHR11142">
    <property type="entry name" value="PSEUDOURIDYLATE SYNTHASE"/>
    <property type="match status" value="1"/>
</dbReference>
<feature type="domain" description="Pseudouridine synthase I TruA alpha/beta" evidence="8">
    <location>
        <begin position="142"/>
        <end position="235"/>
    </location>
</feature>
<dbReference type="EC" id="5.4.99.12" evidence="4"/>
<dbReference type="AlphaFoldDB" id="A0ABD6D5Y5"/>
<dbReference type="InterPro" id="IPR020103">
    <property type="entry name" value="PsdUridine_synth_cat_dom_sf"/>
</dbReference>
<dbReference type="GO" id="GO:0031119">
    <property type="term" value="P:tRNA pseudouridine synthesis"/>
    <property type="evidence" value="ECO:0007669"/>
    <property type="project" value="UniProtKB-UniRule"/>
</dbReference>
<evidence type="ECO:0000256" key="1">
    <source>
        <dbReference type="ARBA" id="ARBA00009375"/>
    </source>
</evidence>
<dbReference type="Gene3D" id="3.30.70.580">
    <property type="entry name" value="Pseudouridine synthase I, catalytic domain, N-terminal subdomain"/>
    <property type="match status" value="1"/>
</dbReference>
<dbReference type="PIRSF" id="PIRSF001430">
    <property type="entry name" value="tRNA_psdUrid_synth"/>
    <property type="match status" value="1"/>
</dbReference>
<gene>
    <name evidence="4 9" type="primary">truA</name>
    <name evidence="9" type="ORF">ACFSBW_05775</name>
</gene>
<dbReference type="InterPro" id="IPR020097">
    <property type="entry name" value="PsdUridine_synth_TruA_a/b_dom"/>
</dbReference>
<dbReference type="RefSeq" id="WP_256395083.1">
    <property type="nucleotide sequence ID" value="NZ_JANHDJ010000001.1"/>
</dbReference>
<comment type="similarity">
    <text evidence="1 4 7">Belongs to the tRNA pseudouridine synthase TruA family.</text>
</comment>
<protein>
    <recommendedName>
        <fullName evidence="4">tRNA pseudouridine synthase A</fullName>
        <ecNumber evidence="4">5.4.99.12</ecNumber>
    </recommendedName>
    <alternativeName>
        <fullName evidence="4">tRNA pseudouridine(38-40) synthase</fullName>
    </alternativeName>
    <alternativeName>
        <fullName evidence="4">tRNA pseudouridylate synthase I</fullName>
    </alternativeName>
    <alternativeName>
        <fullName evidence="4">tRNA-uridine isomerase I</fullName>
    </alternativeName>
</protein>
<dbReference type="HAMAP" id="MF_00171">
    <property type="entry name" value="TruA"/>
    <property type="match status" value="1"/>
</dbReference>
<dbReference type="InterPro" id="IPR020095">
    <property type="entry name" value="PsdUridine_synth_TruA_C"/>
</dbReference>
<keyword evidence="10" id="KW-1185">Reference proteome</keyword>
<evidence type="ECO:0000256" key="7">
    <source>
        <dbReference type="RuleBase" id="RU003792"/>
    </source>
</evidence>
<dbReference type="EMBL" id="JBHUDM010000001">
    <property type="protein sequence ID" value="MFD1641383.1"/>
    <property type="molecule type" value="Genomic_DNA"/>
</dbReference>
<dbReference type="PANTHER" id="PTHR11142:SF0">
    <property type="entry name" value="TRNA PSEUDOURIDINE SYNTHASE-LIKE 1"/>
    <property type="match status" value="1"/>
</dbReference>
<proteinExistence type="inferred from homology"/>
<dbReference type="InterPro" id="IPR001406">
    <property type="entry name" value="PsdUridine_synth_TruA"/>
</dbReference>
<feature type="active site" description="Nucleophile" evidence="4 5">
    <location>
        <position position="56"/>
    </location>
</feature>
<name>A0ABD6D5Y5_9EURY</name>
<keyword evidence="3 4" id="KW-0413">Isomerase</keyword>
<comment type="caution">
    <text evidence="9">The sequence shown here is derived from an EMBL/GenBank/DDBJ whole genome shotgun (WGS) entry which is preliminary data.</text>
</comment>
<evidence type="ECO:0000256" key="5">
    <source>
        <dbReference type="PIRSR" id="PIRSR001430-1"/>
    </source>
</evidence>
<evidence type="ECO:0000313" key="10">
    <source>
        <dbReference type="Proteomes" id="UP001597052"/>
    </source>
</evidence>
<dbReference type="Proteomes" id="UP001597052">
    <property type="component" value="Unassembled WGS sequence"/>
</dbReference>
<dbReference type="GO" id="GO:0160147">
    <property type="term" value="F:tRNA pseudouridine(38-40) synthase activity"/>
    <property type="evidence" value="ECO:0007669"/>
    <property type="project" value="UniProtKB-EC"/>
</dbReference>
<dbReference type="NCBIfam" id="NF000622">
    <property type="entry name" value="PRK00021.3-3"/>
    <property type="match status" value="1"/>
</dbReference>